<accession>A0ABR3XVB9</accession>
<protein>
    <recommendedName>
        <fullName evidence="6">FAD-binding domain-containing protein</fullName>
    </recommendedName>
</protein>
<keyword evidence="2" id="KW-0285">Flavoprotein</keyword>
<keyword evidence="5" id="KW-1133">Transmembrane helix</keyword>
<dbReference type="InterPro" id="IPR002938">
    <property type="entry name" value="FAD-bd"/>
</dbReference>
<evidence type="ECO:0000259" key="6">
    <source>
        <dbReference type="Pfam" id="PF01494"/>
    </source>
</evidence>
<dbReference type="InterPro" id="IPR036188">
    <property type="entry name" value="FAD/NAD-bd_sf"/>
</dbReference>
<keyword evidence="4" id="KW-0560">Oxidoreductase</keyword>
<dbReference type="EMBL" id="JAVDPF010000010">
    <property type="protein sequence ID" value="KAL1879477.1"/>
    <property type="molecule type" value="Genomic_DNA"/>
</dbReference>
<dbReference type="Proteomes" id="UP001583193">
    <property type="component" value="Unassembled WGS sequence"/>
</dbReference>
<keyword evidence="5" id="KW-0812">Transmembrane</keyword>
<proteinExistence type="inferred from homology"/>
<dbReference type="PANTHER" id="PTHR47356">
    <property type="entry name" value="FAD-DEPENDENT MONOOXYGENASE ASQG-RELATED"/>
    <property type="match status" value="1"/>
</dbReference>
<sequence length="477" mass="53708">MSTARPPFKVLIAGGSVSGLTLALTLERAGVDYELFEKGDIDTDLGASIAINGPIIRILEQLGVWQDLEPIVTDVERSYRIDGKTGRAVLDSDYFRALQDEFNWPIVFLERRILLKAIYNRIQNKPKVHSHAAVTGYQQEADGITVTVSNGTVYQGDILVGADGIHSHVRTLLSKNIGETNETLSKEINNTFVIDYQVMFGISHHEPTASWLADGRTVILSYGDKYSAIITKPRADRVFWFLVNKIKRTEYAHRPRYTQEGAQALIDERGDLVIAPGHSIRELWDSRIKATLVPMEEGVVKKWSEGRVLLIGDSVHKFTINAGLGGNVAFEAVAHFTNRLVPLLKQNPHPTSQDLSSLFNEFESAHRPRAELALNMSTYVTRLESQDSLFLRFYSRYIMPRNSAKQLSQPLLEWLLGAPWLEFVPLPDRDADLLVKKEEIEKTQKSRPYSATTWSAIATGLVVTTAAVLWKWRLRRV</sequence>
<dbReference type="PANTHER" id="PTHR47356:SF2">
    <property type="entry name" value="FAD-BINDING DOMAIN-CONTAINING PROTEIN-RELATED"/>
    <property type="match status" value="1"/>
</dbReference>
<dbReference type="PRINTS" id="PR00420">
    <property type="entry name" value="RNGMNOXGNASE"/>
</dbReference>
<comment type="caution">
    <text evidence="7">The sequence shown here is derived from an EMBL/GenBank/DDBJ whole genome shotgun (WGS) entry which is preliminary data.</text>
</comment>
<dbReference type="Gene3D" id="3.50.50.60">
    <property type="entry name" value="FAD/NAD(P)-binding domain"/>
    <property type="match status" value="1"/>
</dbReference>
<evidence type="ECO:0000256" key="4">
    <source>
        <dbReference type="ARBA" id="ARBA00023002"/>
    </source>
</evidence>
<keyword evidence="8" id="KW-1185">Reference proteome</keyword>
<reference evidence="7 8" key="1">
    <citation type="journal article" date="2024" name="IMA Fungus">
        <title>IMA Genome - F19 : A genome assembly and annotation guide to empower mycologists, including annotated draft genome sequences of Ceratocystis pirilliformis, Diaporthe australafricana, Fusarium ophioides, Paecilomyces lecythidis, and Sporothrix stenoceras.</title>
        <authorList>
            <person name="Aylward J."/>
            <person name="Wilson A.M."/>
            <person name="Visagie C.M."/>
            <person name="Spraker J."/>
            <person name="Barnes I."/>
            <person name="Buitendag C."/>
            <person name="Ceriani C."/>
            <person name="Del Mar Angel L."/>
            <person name="du Plessis D."/>
            <person name="Fuchs T."/>
            <person name="Gasser K."/>
            <person name="Kramer D."/>
            <person name="Li W."/>
            <person name="Munsamy K."/>
            <person name="Piso A."/>
            <person name="Price J.L."/>
            <person name="Sonnekus B."/>
            <person name="Thomas C."/>
            <person name="van der Nest A."/>
            <person name="van Dijk A."/>
            <person name="van Heerden A."/>
            <person name="van Vuuren N."/>
            <person name="Yilmaz N."/>
            <person name="Duong T.A."/>
            <person name="van der Merwe N.A."/>
            <person name="Wingfield M.J."/>
            <person name="Wingfield B.D."/>
        </authorList>
    </citation>
    <scope>NUCLEOTIDE SEQUENCE [LARGE SCALE GENOMIC DNA]</scope>
    <source>
        <strain evidence="7 8">CMW 18167</strain>
    </source>
</reference>
<evidence type="ECO:0000313" key="8">
    <source>
        <dbReference type="Proteomes" id="UP001583193"/>
    </source>
</evidence>
<evidence type="ECO:0000256" key="5">
    <source>
        <dbReference type="SAM" id="Phobius"/>
    </source>
</evidence>
<comment type="similarity">
    <text evidence="1">Belongs to the paxM FAD-dependent monooxygenase family.</text>
</comment>
<feature type="transmembrane region" description="Helical" evidence="5">
    <location>
        <begin position="451"/>
        <end position="470"/>
    </location>
</feature>
<keyword evidence="5" id="KW-0472">Membrane</keyword>
<evidence type="ECO:0000256" key="1">
    <source>
        <dbReference type="ARBA" id="ARBA00007992"/>
    </source>
</evidence>
<evidence type="ECO:0000256" key="2">
    <source>
        <dbReference type="ARBA" id="ARBA00022630"/>
    </source>
</evidence>
<name>A0ABR3XVB9_9EURO</name>
<keyword evidence="3" id="KW-0274">FAD</keyword>
<dbReference type="Pfam" id="PF01494">
    <property type="entry name" value="FAD_binding_3"/>
    <property type="match status" value="1"/>
</dbReference>
<feature type="domain" description="FAD-binding" evidence="6">
    <location>
        <begin position="9"/>
        <end position="341"/>
    </location>
</feature>
<evidence type="ECO:0000256" key="3">
    <source>
        <dbReference type="ARBA" id="ARBA00022827"/>
    </source>
</evidence>
<dbReference type="InterPro" id="IPR050562">
    <property type="entry name" value="FAD_mOase_fung"/>
</dbReference>
<organism evidence="7 8">
    <name type="scientific">Paecilomyces lecythidis</name>
    <dbReference type="NCBI Taxonomy" id="3004212"/>
    <lineage>
        <taxon>Eukaryota</taxon>
        <taxon>Fungi</taxon>
        <taxon>Dikarya</taxon>
        <taxon>Ascomycota</taxon>
        <taxon>Pezizomycotina</taxon>
        <taxon>Eurotiomycetes</taxon>
        <taxon>Eurotiomycetidae</taxon>
        <taxon>Eurotiales</taxon>
        <taxon>Thermoascaceae</taxon>
        <taxon>Paecilomyces</taxon>
    </lineage>
</organism>
<gene>
    <name evidence="7" type="ORF">Plec18167_003934</name>
</gene>
<dbReference type="SUPFAM" id="SSF51905">
    <property type="entry name" value="FAD/NAD(P)-binding domain"/>
    <property type="match status" value="1"/>
</dbReference>
<evidence type="ECO:0000313" key="7">
    <source>
        <dbReference type="EMBL" id="KAL1879477.1"/>
    </source>
</evidence>